<dbReference type="Gene3D" id="3.40.50.1240">
    <property type="entry name" value="Phosphoglycerate mutase-like"/>
    <property type="match status" value="1"/>
</dbReference>
<gene>
    <name evidence="1" type="ORF">MNAN1_001205</name>
</gene>
<name>A0AAF0J303_9BASI</name>
<dbReference type="AlphaFoldDB" id="A0AAF0J303"/>
<dbReference type="GO" id="GO:0016791">
    <property type="term" value="F:phosphatase activity"/>
    <property type="evidence" value="ECO:0007669"/>
    <property type="project" value="TreeGrafter"/>
</dbReference>
<keyword evidence="2" id="KW-1185">Reference proteome</keyword>
<evidence type="ECO:0000313" key="2">
    <source>
        <dbReference type="Proteomes" id="UP001213623"/>
    </source>
</evidence>
<proteinExistence type="predicted"/>
<sequence>MRFEVLTQAVPYFVHDDPAKTHMQRIEPNMGLRPGMTWDDVRADLKRTDKVYTYGKEAWERYWARRTTDGDLVWGPDPDLTSLGQEQAREVHEAWRIALGQPDAHGRAPEPTPTPAMIPPIPQVLCSSPLRRCHHTLCLTWRGLLPQRPPQTIHVRENLREVIGKNTCDQRSTKSEILASVQQDVFTILFDDTFTEHDHLWTPTRETDDAMRTRIHLALEAVWQNEARDATGTYGRHSSQCLA</sequence>
<accession>A0AAF0J303</accession>
<dbReference type="GO" id="GO:0005737">
    <property type="term" value="C:cytoplasm"/>
    <property type="evidence" value="ECO:0007669"/>
    <property type="project" value="TreeGrafter"/>
</dbReference>
<dbReference type="InterPro" id="IPR029033">
    <property type="entry name" value="His_PPase_superfam"/>
</dbReference>
<dbReference type="Proteomes" id="UP001213623">
    <property type="component" value="Chromosome 2"/>
</dbReference>
<evidence type="ECO:0000313" key="1">
    <source>
        <dbReference type="EMBL" id="WFD26228.1"/>
    </source>
</evidence>
<dbReference type="SUPFAM" id="SSF53254">
    <property type="entry name" value="Phosphoglycerate mutase-like"/>
    <property type="match status" value="1"/>
</dbReference>
<reference evidence="1" key="1">
    <citation type="submission" date="2023-03" db="EMBL/GenBank/DDBJ databases">
        <title>Mating type loci evolution in Malassezia.</title>
        <authorList>
            <person name="Coelho M.A."/>
        </authorList>
    </citation>
    <scope>NUCLEOTIDE SEQUENCE</scope>
    <source>
        <strain evidence="1">CBS 9557</strain>
    </source>
</reference>
<dbReference type="EMBL" id="CP119893">
    <property type="protein sequence ID" value="WFD26228.1"/>
    <property type="molecule type" value="Genomic_DNA"/>
</dbReference>
<dbReference type="PANTHER" id="PTHR48100">
    <property type="entry name" value="BROAD-SPECIFICITY PHOSPHATASE YOR283W-RELATED"/>
    <property type="match status" value="1"/>
</dbReference>
<protein>
    <submittedName>
        <fullName evidence="1">Uncharacterized protein</fullName>
    </submittedName>
</protein>
<dbReference type="PANTHER" id="PTHR48100:SF1">
    <property type="entry name" value="HISTIDINE PHOSPHATASE FAMILY PROTEIN-RELATED"/>
    <property type="match status" value="1"/>
</dbReference>
<organism evidence="1 2">
    <name type="scientific">Malassezia nana</name>
    <dbReference type="NCBI Taxonomy" id="180528"/>
    <lineage>
        <taxon>Eukaryota</taxon>
        <taxon>Fungi</taxon>
        <taxon>Dikarya</taxon>
        <taxon>Basidiomycota</taxon>
        <taxon>Ustilaginomycotina</taxon>
        <taxon>Malasseziomycetes</taxon>
        <taxon>Malasseziales</taxon>
        <taxon>Malasseziaceae</taxon>
        <taxon>Malassezia</taxon>
    </lineage>
</organism>
<dbReference type="InterPro" id="IPR050275">
    <property type="entry name" value="PGM_Phosphatase"/>
</dbReference>